<evidence type="ECO:0000256" key="6">
    <source>
        <dbReference type="ARBA" id="ARBA00013053"/>
    </source>
</evidence>
<dbReference type="GO" id="GO:0052656">
    <property type="term" value="F:L-isoleucine-2-oxoglutarate transaminase activity"/>
    <property type="evidence" value="ECO:0007669"/>
    <property type="project" value="RHEA"/>
</dbReference>
<comment type="pathway">
    <text evidence="4">Amino-acid biosynthesis; L-leucine biosynthesis; L-leucine from 3-methyl-2-oxobutanoate: step 4/4.</text>
</comment>
<dbReference type="GO" id="GO:0052655">
    <property type="term" value="F:L-valine-2-oxoglutarate transaminase activity"/>
    <property type="evidence" value="ECO:0007669"/>
    <property type="project" value="RHEA"/>
</dbReference>
<comment type="catalytic activity">
    <reaction evidence="10">
        <text>L-leucine + 2-oxoglutarate = 4-methyl-2-oxopentanoate + L-glutamate</text>
        <dbReference type="Rhea" id="RHEA:18321"/>
        <dbReference type="ChEBI" id="CHEBI:16810"/>
        <dbReference type="ChEBI" id="CHEBI:17865"/>
        <dbReference type="ChEBI" id="CHEBI:29985"/>
        <dbReference type="ChEBI" id="CHEBI:57427"/>
        <dbReference type="EC" id="2.6.1.42"/>
    </reaction>
</comment>
<dbReference type="Pfam" id="PF01063">
    <property type="entry name" value="Aminotran_4"/>
    <property type="match status" value="1"/>
</dbReference>
<evidence type="ECO:0000256" key="5">
    <source>
        <dbReference type="ARBA" id="ARBA00009320"/>
    </source>
</evidence>
<dbReference type="InterPro" id="IPR043132">
    <property type="entry name" value="BCAT-like_C"/>
</dbReference>
<dbReference type="Gene3D" id="3.30.470.10">
    <property type="match status" value="1"/>
</dbReference>
<keyword evidence="7" id="KW-0663">Pyridoxal phosphate</keyword>
<dbReference type="EMBL" id="AQHR01000088">
    <property type="protein sequence ID" value="EON76122.1"/>
    <property type="molecule type" value="Genomic_DNA"/>
</dbReference>
<keyword evidence="11" id="KW-0032">Aminotransferase</keyword>
<dbReference type="Gene3D" id="3.20.10.10">
    <property type="entry name" value="D-amino Acid Aminotransferase, subunit A, domain 2"/>
    <property type="match status" value="1"/>
</dbReference>
<dbReference type="GO" id="GO:0046394">
    <property type="term" value="P:carboxylic acid biosynthetic process"/>
    <property type="evidence" value="ECO:0007669"/>
    <property type="project" value="UniProtKB-ARBA"/>
</dbReference>
<comment type="catalytic activity">
    <reaction evidence="9">
        <text>L-isoleucine + 2-oxoglutarate = (S)-3-methyl-2-oxopentanoate + L-glutamate</text>
        <dbReference type="Rhea" id="RHEA:24801"/>
        <dbReference type="ChEBI" id="CHEBI:16810"/>
        <dbReference type="ChEBI" id="CHEBI:29985"/>
        <dbReference type="ChEBI" id="CHEBI:35146"/>
        <dbReference type="ChEBI" id="CHEBI:58045"/>
        <dbReference type="EC" id="2.6.1.42"/>
    </reaction>
</comment>
<evidence type="ECO:0000256" key="10">
    <source>
        <dbReference type="ARBA" id="ARBA00049229"/>
    </source>
</evidence>
<dbReference type="AlphaFoldDB" id="R7ZPW3"/>
<comment type="pathway">
    <text evidence="3">Amino-acid biosynthesis; L-valine biosynthesis; L-valine from pyruvate: step 4/4.</text>
</comment>
<keyword evidence="12" id="KW-1185">Reference proteome</keyword>
<reference evidence="11 12" key="1">
    <citation type="submission" date="2013-02" db="EMBL/GenBank/DDBJ databases">
        <title>A novel strain isolated from Lonar lake, Maharashtra, India.</title>
        <authorList>
            <person name="Singh A."/>
        </authorList>
    </citation>
    <scope>NUCLEOTIDE SEQUENCE [LARGE SCALE GENOMIC DNA]</scope>
    <source>
        <strain evidence="11 12">AK24</strain>
    </source>
</reference>
<evidence type="ECO:0000256" key="2">
    <source>
        <dbReference type="ARBA" id="ARBA00004824"/>
    </source>
</evidence>
<dbReference type="GO" id="GO:0008652">
    <property type="term" value="P:amino acid biosynthetic process"/>
    <property type="evidence" value="ECO:0007669"/>
    <property type="project" value="UniProtKB-ARBA"/>
</dbReference>
<protein>
    <recommendedName>
        <fullName evidence="6">branched-chain-amino-acid transaminase</fullName>
        <ecNumber evidence="6">2.6.1.42</ecNumber>
    </recommendedName>
</protein>
<dbReference type="InterPro" id="IPR043131">
    <property type="entry name" value="BCAT-like_N"/>
</dbReference>
<comment type="similarity">
    <text evidence="5">Belongs to the class-IV pyridoxal-phosphate-dependent aminotransferase family.</text>
</comment>
<dbReference type="EC" id="2.6.1.42" evidence="6"/>
<evidence type="ECO:0000313" key="12">
    <source>
        <dbReference type="Proteomes" id="UP000013909"/>
    </source>
</evidence>
<dbReference type="PATRIC" id="fig|1288963.3.peg.3243"/>
<evidence type="ECO:0000313" key="11">
    <source>
        <dbReference type="EMBL" id="EON76122.1"/>
    </source>
</evidence>
<dbReference type="PANTHER" id="PTHR42743">
    <property type="entry name" value="AMINO-ACID AMINOTRANSFERASE"/>
    <property type="match status" value="1"/>
</dbReference>
<dbReference type="Proteomes" id="UP000013909">
    <property type="component" value="Unassembled WGS sequence"/>
</dbReference>
<dbReference type="InterPro" id="IPR036038">
    <property type="entry name" value="Aminotransferase-like"/>
</dbReference>
<sequence length="264" mass="29545">MDSQRASLHPLDIGLIRGYAIFDFFRTVRGSALFLEDYLTRFINSARKARLPLSYDRDSLRKIIEELIQKNSLEEGGIRMVLSGGISENFFTPSKGPLFIFCESLKLPGAEKYQQGVQLASVDYVRPIAEIKTTNYTLPCLLSTEWAANGIEDVLYHHQGIVSESSRSNVFIVKKGVISTPGKHILKGITRQKVMDLAPYVLVRDITLDEVMQADELFMTSTTKRILPITSVDQTIIGRGVPGPVTQDLLRKFERFEASTVAAT</sequence>
<evidence type="ECO:0000256" key="7">
    <source>
        <dbReference type="ARBA" id="ARBA00022898"/>
    </source>
</evidence>
<comment type="cofactor">
    <cofactor evidence="1">
        <name>pyridoxal 5'-phosphate</name>
        <dbReference type="ChEBI" id="CHEBI:597326"/>
    </cofactor>
</comment>
<keyword evidence="11" id="KW-0808">Transferase</keyword>
<accession>R7ZPW3</accession>
<dbReference type="SUPFAM" id="SSF56752">
    <property type="entry name" value="D-aminoacid aminotransferase-like PLP-dependent enzymes"/>
    <property type="match status" value="1"/>
</dbReference>
<gene>
    <name evidence="11" type="ORF">ADIS_3250</name>
</gene>
<comment type="caution">
    <text evidence="11">The sequence shown here is derived from an EMBL/GenBank/DDBJ whole genome shotgun (WGS) entry which is preliminary data.</text>
</comment>
<evidence type="ECO:0000256" key="4">
    <source>
        <dbReference type="ARBA" id="ARBA00005072"/>
    </source>
</evidence>
<evidence type="ECO:0000256" key="3">
    <source>
        <dbReference type="ARBA" id="ARBA00004931"/>
    </source>
</evidence>
<dbReference type="InterPro" id="IPR001544">
    <property type="entry name" value="Aminotrans_IV"/>
</dbReference>
<dbReference type="PANTHER" id="PTHR42743:SF11">
    <property type="entry name" value="AMINODEOXYCHORISMATE LYASE"/>
    <property type="match status" value="1"/>
</dbReference>
<dbReference type="STRING" id="1232681.ADIS_3250"/>
<dbReference type="CDD" id="cd00449">
    <property type="entry name" value="PLPDE_IV"/>
    <property type="match status" value="1"/>
</dbReference>
<evidence type="ECO:0000256" key="9">
    <source>
        <dbReference type="ARBA" id="ARBA00048798"/>
    </source>
</evidence>
<organism evidence="11 12">
    <name type="scientific">Lunatimonas lonarensis</name>
    <dbReference type="NCBI Taxonomy" id="1232681"/>
    <lineage>
        <taxon>Bacteria</taxon>
        <taxon>Pseudomonadati</taxon>
        <taxon>Bacteroidota</taxon>
        <taxon>Cytophagia</taxon>
        <taxon>Cytophagales</taxon>
        <taxon>Cyclobacteriaceae</taxon>
    </lineage>
</organism>
<dbReference type="GO" id="GO:0052654">
    <property type="term" value="F:L-leucine-2-oxoglutarate transaminase activity"/>
    <property type="evidence" value="ECO:0007669"/>
    <property type="project" value="RHEA"/>
</dbReference>
<evidence type="ECO:0000256" key="1">
    <source>
        <dbReference type="ARBA" id="ARBA00001933"/>
    </source>
</evidence>
<name>R7ZPW3_9BACT</name>
<proteinExistence type="inferred from homology"/>
<evidence type="ECO:0000256" key="8">
    <source>
        <dbReference type="ARBA" id="ARBA00048212"/>
    </source>
</evidence>
<dbReference type="FunFam" id="3.20.10.10:FF:000002">
    <property type="entry name" value="D-alanine aminotransferase"/>
    <property type="match status" value="1"/>
</dbReference>
<dbReference type="InterPro" id="IPR050571">
    <property type="entry name" value="Class-IV_PLP-Dep_Aminotrnsfr"/>
</dbReference>
<comment type="catalytic activity">
    <reaction evidence="8">
        <text>L-valine + 2-oxoglutarate = 3-methyl-2-oxobutanoate + L-glutamate</text>
        <dbReference type="Rhea" id="RHEA:24813"/>
        <dbReference type="ChEBI" id="CHEBI:11851"/>
        <dbReference type="ChEBI" id="CHEBI:16810"/>
        <dbReference type="ChEBI" id="CHEBI:29985"/>
        <dbReference type="ChEBI" id="CHEBI:57762"/>
        <dbReference type="EC" id="2.6.1.42"/>
    </reaction>
</comment>
<comment type="pathway">
    <text evidence="2">Amino-acid biosynthesis; L-isoleucine biosynthesis; L-isoleucine from 2-oxobutanoate: step 4/4.</text>
</comment>